<dbReference type="PROSITE" id="PS00686">
    <property type="entry name" value="NFYA_HAP2_1"/>
    <property type="match status" value="1"/>
</dbReference>
<comment type="caution">
    <text evidence="10">The sequence shown here is derived from an EMBL/GenBank/DDBJ whole genome shotgun (WGS) entry which is preliminary data.</text>
</comment>
<dbReference type="InterPro" id="IPR001289">
    <property type="entry name" value="NFYA"/>
</dbReference>
<evidence type="ECO:0000256" key="3">
    <source>
        <dbReference type="ARBA" id="ARBA00023125"/>
    </source>
</evidence>
<keyword evidence="3 8" id="KW-0238">DNA-binding</keyword>
<evidence type="ECO:0000313" key="10">
    <source>
        <dbReference type="EMBL" id="GJM95116.1"/>
    </source>
</evidence>
<evidence type="ECO:0000313" key="11">
    <source>
        <dbReference type="Proteomes" id="UP001054889"/>
    </source>
</evidence>
<comment type="subcellular location">
    <subcellularLocation>
        <location evidence="1 8">Nucleus</location>
    </subcellularLocation>
</comment>
<keyword evidence="2 8" id="KW-0805">Transcription regulation</keyword>
<feature type="compositionally biased region" description="Polar residues" evidence="9">
    <location>
        <begin position="251"/>
        <end position="261"/>
    </location>
</feature>
<dbReference type="PRINTS" id="PR00616">
    <property type="entry name" value="CCAATSUBUNTB"/>
</dbReference>
<evidence type="ECO:0000256" key="2">
    <source>
        <dbReference type="ARBA" id="ARBA00023015"/>
    </source>
</evidence>
<dbReference type="Pfam" id="PF02045">
    <property type="entry name" value="CBFB_NFYA"/>
    <property type="match status" value="1"/>
</dbReference>
<evidence type="ECO:0000256" key="9">
    <source>
        <dbReference type="SAM" id="MobiDB-lite"/>
    </source>
</evidence>
<evidence type="ECO:0000256" key="7">
    <source>
        <dbReference type="ARBA" id="ARBA00025911"/>
    </source>
</evidence>
<dbReference type="InterPro" id="IPR018362">
    <property type="entry name" value="CCAAT-binding_factor_CS"/>
</dbReference>
<evidence type="ECO:0000256" key="6">
    <source>
        <dbReference type="ARBA" id="ARBA00023242"/>
    </source>
</evidence>
<sequence>MMMSFRSHEGFVPYAAANSNGASRPWWGEGPHQLLYGEPLGHEKPPAMSPEEPCRESRFQVVPGSRAMLEPPVPTPPLKIVQQEREFSDVAKFSMAQGKGEKGSDYSATVALQSPFSLYSGSFELGVGQSMVSSKNPYADQHYGLLAPYGVGAPSGGRMLIPLNMPADAPIYVNAKQYEGILRRRRARAKAERENRLVKVRKPYLHESRHLHALRRARGSGGRFLNTKKDANGKDGTAGGKAMVSHPLVRQASSPSSEIQQSELGNPSSVSSLSGSEVSSMYDHEVVGHYHSFDQLRTPFFTPLPSLMDGEHGAGNPFKWAAASEGCCDLLKA</sequence>
<accession>A0AAV5CAJ2</accession>
<keyword evidence="6 8" id="KW-0539">Nucleus</keyword>
<dbReference type="GO" id="GO:0016602">
    <property type="term" value="C:CCAAT-binding factor complex"/>
    <property type="evidence" value="ECO:0007669"/>
    <property type="project" value="InterPro"/>
</dbReference>
<dbReference type="EMBL" id="BQKI01000005">
    <property type="protein sequence ID" value="GJM95116.1"/>
    <property type="molecule type" value="Genomic_DNA"/>
</dbReference>
<evidence type="ECO:0000256" key="4">
    <source>
        <dbReference type="ARBA" id="ARBA00023159"/>
    </source>
</evidence>
<evidence type="ECO:0000256" key="5">
    <source>
        <dbReference type="ARBA" id="ARBA00023163"/>
    </source>
</evidence>
<reference evidence="10" key="1">
    <citation type="journal article" date="2018" name="DNA Res.">
        <title>Multiple hybrid de novo genome assembly of finger millet, an orphan allotetraploid crop.</title>
        <authorList>
            <person name="Hatakeyama M."/>
            <person name="Aluri S."/>
            <person name="Balachadran M.T."/>
            <person name="Sivarajan S.R."/>
            <person name="Patrignani A."/>
            <person name="Gruter S."/>
            <person name="Poveda L."/>
            <person name="Shimizu-Inatsugi R."/>
            <person name="Baeten J."/>
            <person name="Francoijs K.J."/>
            <person name="Nataraja K.N."/>
            <person name="Reddy Y.A.N."/>
            <person name="Phadnis S."/>
            <person name="Ravikumar R.L."/>
            <person name="Schlapbach R."/>
            <person name="Sreeman S.M."/>
            <person name="Shimizu K.K."/>
        </authorList>
    </citation>
    <scope>NUCLEOTIDE SEQUENCE</scope>
</reference>
<dbReference type="PROSITE" id="PS51152">
    <property type="entry name" value="NFYA_HAP2_2"/>
    <property type="match status" value="1"/>
</dbReference>
<comment type="subunit">
    <text evidence="7">Heterotrimeric transcription factor composed of three components, NF-YA, NF-YB and NF-YC. NF-YB and NF-YC must interact and dimerize for NF-YA association and DNA binding.</text>
</comment>
<dbReference type="PANTHER" id="PTHR12632">
    <property type="entry name" value="TRANSCRIPTION FACTOR NF-Y ALPHA-RELATED"/>
    <property type="match status" value="1"/>
</dbReference>
<dbReference type="SMART" id="SM00521">
    <property type="entry name" value="CBF"/>
    <property type="match status" value="1"/>
</dbReference>
<reference evidence="10" key="2">
    <citation type="submission" date="2021-12" db="EMBL/GenBank/DDBJ databases">
        <title>Resequencing data analysis of finger millet.</title>
        <authorList>
            <person name="Hatakeyama M."/>
            <person name="Aluri S."/>
            <person name="Balachadran M.T."/>
            <person name="Sivarajan S.R."/>
            <person name="Poveda L."/>
            <person name="Shimizu-Inatsugi R."/>
            <person name="Schlapbach R."/>
            <person name="Sreeman S.M."/>
            <person name="Shimizu K.K."/>
        </authorList>
    </citation>
    <scope>NUCLEOTIDE SEQUENCE</scope>
</reference>
<dbReference type="GO" id="GO:0003677">
    <property type="term" value="F:DNA binding"/>
    <property type="evidence" value="ECO:0007669"/>
    <property type="project" value="UniProtKB-KW"/>
</dbReference>
<dbReference type="AlphaFoldDB" id="A0AAV5CAJ2"/>
<keyword evidence="11" id="KW-1185">Reference proteome</keyword>
<organism evidence="10 11">
    <name type="scientific">Eleusine coracana subsp. coracana</name>
    <dbReference type="NCBI Taxonomy" id="191504"/>
    <lineage>
        <taxon>Eukaryota</taxon>
        <taxon>Viridiplantae</taxon>
        <taxon>Streptophyta</taxon>
        <taxon>Embryophyta</taxon>
        <taxon>Tracheophyta</taxon>
        <taxon>Spermatophyta</taxon>
        <taxon>Magnoliopsida</taxon>
        <taxon>Liliopsida</taxon>
        <taxon>Poales</taxon>
        <taxon>Poaceae</taxon>
        <taxon>PACMAD clade</taxon>
        <taxon>Chloridoideae</taxon>
        <taxon>Cynodonteae</taxon>
        <taxon>Eleusininae</taxon>
        <taxon>Eleusine</taxon>
    </lineage>
</organism>
<evidence type="ECO:0000256" key="1">
    <source>
        <dbReference type="ARBA" id="ARBA00004123"/>
    </source>
</evidence>
<dbReference type="GO" id="GO:0003700">
    <property type="term" value="F:DNA-binding transcription factor activity"/>
    <property type="evidence" value="ECO:0007669"/>
    <property type="project" value="UniProtKB-UniRule"/>
</dbReference>
<feature type="compositionally biased region" description="Low complexity" evidence="9">
    <location>
        <begin position="262"/>
        <end position="276"/>
    </location>
</feature>
<dbReference type="Proteomes" id="UP001054889">
    <property type="component" value="Unassembled WGS sequence"/>
</dbReference>
<proteinExistence type="inferred from homology"/>
<keyword evidence="5 8" id="KW-0804">Transcription</keyword>
<dbReference type="Gene3D" id="6.10.250.2430">
    <property type="match status" value="1"/>
</dbReference>
<protein>
    <recommendedName>
        <fullName evidence="8">Nuclear transcription factor Y subunit</fullName>
    </recommendedName>
</protein>
<name>A0AAV5CAJ2_ELECO</name>
<comment type="similarity">
    <text evidence="8">Belongs to the NFYA/HAP2 subunit family.</text>
</comment>
<feature type="region of interest" description="Disordered" evidence="9">
    <location>
        <begin position="221"/>
        <end position="276"/>
    </location>
</feature>
<evidence type="ECO:0000256" key="8">
    <source>
        <dbReference type="RuleBase" id="RU367155"/>
    </source>
</evidence>
<comment type="function">
    <text evidence="8">Component of the sequence-specific heterotrimeric transcription factor (NF-Y) which specifically recognizes a 5'-CCAAT-3' box motif found in the promoters of its target genes.</text>
</comment>
<gene>
    <name evidence="10" type="primary">ga11821</name>
    <name evidence="10" type="ORF">PR202_ga11821</name>
</gene>
<keyword evidence="4" id="KW-0010">Activator</keyword>